<evidence type="ECO:0000313" key="2">
    <source>
        <dbReference type="Proteomes" id="UP000639643"/>
    </source>
</evidence>
<organism evidence="1 2">
    <name type="scientific">Colletotrichum musicola</name>
    <dbReference type="NCBI Taxonomy" id="2175873"/>
    <lineage>
        <taxon>Eukaryota</taxon>
        <taxon>Fungi</taxon>
        <taxon>Dikarya</taxon>
        <taxon>Ascomycota</taxon>
        <taxon>Pezizomycotina</taxon>
        <taxon>Sordariomycetes</taxon>
        <taxon>Hypocreomycetidae</taxon>
        <taxon>Glomerellales</taxon>
        <taxon>Glomerellaceae</taxon>
        <taxon>Colletotrichum</taxon>
        <taxon>Colletotrichum orchidearum species complex</taxon>
    </lineage>
</organism>
<gene>
    <name evidence="1" type="ORF">CMUS01_05184</name>
</gene>
<accession>A0A8H6NLC1</accession>
<reference evidence="1" key="1">
    <citation type="journal article" date="2020" name="Phytopathology">
        <title>Genome Sequence Resources of Colletotrichum truncatum, C. plurivorum, C. musicola, and C. sojae: Four Species Pathogenic to Soybean (Glycine max).</title>
        <authorList>
            <person name="Rogerio F."/>
            <person name="Boufleur T.R."/>
            <person name="Ciampi-Guillardi M."/>
            <person name="Sukno S.A."/>
            <person name="Thon M.R."/>
            <person name="Massola Junior N.S."/>
            <person name="Baroncelli R."/>
        </authorList>
    </citation>
    <scope>NUCLEOTIDE SEQUENCE</scope>
    <source>
        <strain evidence="1">LFN0074</strain>
    </source>
</reference>
<evidence type="ECO:0000313" key="1">
    <source>
        <dbReference type="EMBL" id="KAF6837033.1"/>
    </source>
</evidence>
<comment type="caution">
    <text evidence="1">The sequence shown here is derived from an EMBL/GenBank/DDBJ whole genome shotgun (WGS) entry which is preliminary data.</text>
</comment>
<keyword evidence="2" id="KW-1185">Reference proteome</keyword>
<protein>
    <submittedName>
        <fullName evidence="1">Uncharacterized protein</fullName>
    </submittedName>
</protein>
<name>A0A8H6NLC1_9PEZI</name>
<dbReference type="Proteomes" id="UP000639643">
    <property type="component" value="Unassembled WGS sequence"/>
</dbReference>
<proteinExistence type="predicted"/>
<dbReference type="AlphaFoldDB" id="A0A8H6NLC1"/>
<sequence>MPAYGGTLTSAATAQSAGNLELAADPAPAQSREHLNVNLGVLLQSSPRTLQIMQVIDNDVDVDVDGEIGRPAVP</sequence>
<dbReference type="EMBL" id="WIGM01000150">
    <property type="protein sequence ID" value="KAF6837033.1"/>
    <property type="molecule type" value="Genomic_DNA"/>
</dbReference>